<dbReference type="HAMAP" id="MF_01185">
    <property type="entry name" value="FliW"/>
    <property type="match status" value="1"/>
</dbReference>
<dbReference type="PANTHER" id="PTHR39190:SF1">
    <property type="entry name" value="FLAGELLAR ASSEMBLY FACTOR FLIW"/>
    <property type="match status" value="1"/>
</dbReference>
<comment type="subcellular location">
    <subcellularLocation>
        <location evidence="4">Cytoplasm</location>
    </subcellularLocation>
</comment>
<accession>A0ABW2NVQ6</accession>
<protein>
    <recommendedName>
        <fullName evidence="4">Flagellar assembly factor FliW</fullName>
    </recommendedName>
</protein>
<comment type="function">
    <text evidence="4">Acts as an anti-CsrA protein, binds CsrA and prevents it from repressing translation of its target genes, one of which is flagellin. Binds to flagellin and participates in the assembly of the flagellum.</text>
</comment>
<dbReference type="SUPFAM" id="SSF141457">
    <property type="entry name" value="BH3618-like"/>
    <property type="match status" value="1"/>
</dbReference>
<sequence>MRKNKEKIMIIHTKFDEELEIKETDVISFNTGIPGFEEEREFVLLPIEDTAFSLLQSLNTKELGFFTADPFVFYPEYDFDLSVSEAEKLEINEPKDVLVQAILTAADPFQHSTINLQAPLIINLKNQNGKQVVLTNTPYTTRQSITKEEV</sequence>
<evidence type="ECO:0000256" key="4">
    <source>
        <dbReference type="HAMAP-Rule" id="MF_01185"/>
    </source>
</evidence>
<keyword evidence="5" id="KW-0966">Cell projection</keyword>
<evidence type="ECO:0000256" key="1">
    <source>
        <dbReference type="ARBA" id="ARBA00022490"/>
    </source>
</evidence>
<dbReference type="InterPro" id="IPR024046">
    <property type="entry name" value="Flagellar_assmbl_FliW_dom_sf"/>
</dbReference>
<comment type="caution">
    <text evidence="5">The sequence shown here is derived from an EMBL/GenBank/DDBJ whole genome shotgun (WGS) entry which is preliminary data.</text>
</comment>
<organism evidence="5 6">
    <name type="scientific">Fictibacillus iocasae</name>
    <dbReference type="NCBI Taxonomy" id="2715437"/>
    <lineage>
        <taxon>Bacteria</taxon>
        <taxon>Bacillati</taxon>
        <taxon>Bacillota</taxon>
        <taxon>Bacilli</taxon>
        <taxon>Bacillales</taxon>
        <taxon>Fictibacillaceae</taxon>
        <taxon>Fictibacillus</taxon>
    </lineage>
</organism>
<keyword evidence="4" id="KW-0143">Chaperone</keyword>
<keyword evidence="5" id="KW-0282">Flagellum</keyword>
<keyword evidence="5" id="KW-0969">Cilium</keyword>
<dbReference type="EMBL" id="JBHTCP010000049">
    <property type="protein sequence ID" value="MFC7373028.1"/>
    <property type="molecule type" value="Genomic_DNA"/>
</dbReference>
<dbReference type="RefSeq" id="WP_379750595.1">
    <property type="nucleotide sequence ID" value="NZ_JBHTCP010000049.1"/>
</dbReference>
<proteinExistence type="inferred from homology"/>
<dbReference type="InterPro" id="IPR003775">
    <property type="entry name" value="Flagellar_assembly_factor_FliW"/>
</dbReference>
<comment type="subunit">
    <text evidence="4">Interacts with translational regulator CsrA and flagellin(s).</text>
</comment>
<keyword evidence="2 4" id="KW-1005">Bacterial flagellum biogenesis</keyword>
<keyword evidence="3 4" id="KW-0810">Translation regulation</keyword>
<keyword evidence="6" id="KW-1185">Reference proteome</keyword>
<dbReference type="PANTHER" id="PTHR39190">
    <property type="entry name" value="FLAGELLAR ASSEMBLY FACTOR FLIW"/>
    <property type="match status" value="1"/>
</dbReference>
<evidence type="ECO:0000313" key="6">
    <source>
        <dbReference type="Proteomes" id="UP001596549"/>
    </source>
</evidence>
<name>A0ABW2NVQ6_9BACL</name>
<gene>
    <name evidence="4 5" type="primary">fliW</name>
    <name evidence="5" type="ORF">ACFQPF_15415</name>
</gene>
<comment type="similarity">
    <text evidence="4">Belongs to the FliW family.</text>
</comment>
<reference evidence="6" key="1">
    <citation type="journal article" date="2019" name="Int. J. Syst. Evol. Microbiol.">
        <title>The Global Catalogue of Microorganisms (GCM) 10K type strain sequencing project: providing services to taxonomists for standard genome sequencing and annotation.</title>
        <authorList>
            <consortium name="The Broad Institute Genomics Platform"/>
            <consortium name="The Broad Institute Genome Sequencing Center for Infectious Disease"/>
            <person name="Wu L."/>
            <person name="Ma J."/>
        </authorList>
    </citation>
    <scope>NUCLEOTIDE SEQUENCE [LARGE SCALE GENOMIC DNA]</scope>
    <source>
        <strain evidence="6">NBRC 106396</strain>
    </source>
</reference>
<evidence type="ECO:0000313" key="5">
    <source>
        <dbReference type="EMBL" id="MFC7373028.1"/>
    </source>
</evidence>
<dbReference type="Proteomes" id="UP001596549">
    <property type="component" value="Unassembled WGS sequence"/>
</dbReference>
<dbReference type="Pfam" id="PF02623">
    <property type="entry name" value="FliW"/>
    <property type="match status" value="1"/>
</dbReference>
<keyword evidence="1 4" id="KW-0963">Cytoplasm</keyword>
<evidence type="ECO:0000256" key="2">
    <source>
        <dbReference type="ARBA" id="ARBA00022795"/>
    </source>
</evidence>
<evidence type="ECO:0000256" key="3">
    <source>
        <dbReference type="ARBA" id="ARBA00022845"/>
    </source>
</evidence>
<dbReference type="Gene3D" id="2.30.290.10">
    <property type="entry name" value="BH3618-like"/>
    <property type="match status" value="1"/>
</dbReference>
<dbReference type="NCBIfam" id="NF009793">
    <property type="entry name" value="PRK13285.1-1"/>
    <property type="match status" value="1"/>
</dbReference>